<keyword evidence="3" id="KW-1185">Reference proteome</keyword>
<dbReference type="InterPro" id="IPR003676">
    <property type="entry name" value="SAUR_fam"/>
</dbReference>
<dbReference type="Pfam" id="PF02519">
    <property type="entry name" value="Auxin_inducible"/>
    <property type="match status" value="1"/>
</dbReference>
<dbReference type="PANTHER" id="PTHR31374:SF118">
    <property type="entry name" value="OS01G0924966 PROTEIN"/>
    <property type="match status" value="1"/>
</dbReference>
<comment type="caution">
    <text evidence="2">The sequence shown here is derived from an EMBL/GenBank/DDBJ whole genome shotgun (WGS) entry which is preliminary data.</text>
</comment>
<proteinExistence type="inferred from homology"/>
<dbReference type="EMBL" id="JAVYJV010000012">
    <property type="protein sequence ID" value="KAK4357662.1"/>
    <property type="molecule type" value="Genomic_DNA"/>
</dbReference>
<dbReference type="Proteomes" id="UP001291623">
    <property type="component" value="Unassembled WGS sequence"/>
</dbReference>
<reference evidence="2" key="1">
    <citation type="submission" date="2023-12" db="EMBL/GenBank/DDBJ databases">
        <title>Genome assembly of Anisodus tanguticus.</title>
        <authorList>
            <person name="Wang Y.-J."/>
        </authorList>
    </citation>
    <scope>NUCLEOTIDE SEQUENCE</scope>
    <source>
        <strain evidence="2">KB-2021</strain>
        <tissue evidence="2">Leaf</tissue>
    </source>
</reference>
<protein>
    <submittedName>
        <fullName evidence="2">Uncharacterized protein</fullName>
    </submittedName>
</protein>
<dbReference type="AlphaFoldDB" id="A0AAE1RV80"/>
<dbReference type="GO" id="GO:0009733">
    <property type="term" value="P:response to auxin"/>
    <property type="evidence" value="ECO:0007669"/>
    <property type="project" value="InterPro"/>
</dbReference>
<gene>
    <name evidence="2" type="ORF">RND71_023272</name>
</gene>
<evidence type="ECO:0000313" key="3">
    <source>
        <dbReference type="Proteomes" id="UP001291623"/>
    </source>
</evidence>
<accession>A0AAE1RV80</accession>
<sequence length="163" mass="18899">MEFDKLEGKSKKGLITKTWERCTSLGSFGRKKYYRSENQHSLSIKSKSWTEGISTGTRKKFPVVREGCFSVYVGPERQRFVIRTKYLNHPLFRMLLEEAESEFGYSSEGPLVLPCDVDLFEKLLMEMDDSDELDHHHCRRRPGCSFHESLEVTDSSCQNSFLA</sequence>
<organism evidence="2 3">
    <name type="scientific">Anisodus tanguticus</name>
    <dbReference type="NCBI Taxonomy" id="243964"/>
    <lineage>
        <taxon>Eukaryota</taxon>
        <taxon>Viridiplantae</taxon>
        <taxon>Streptophyta</taxon>
        <taxon>Embryophyta</taxon>
        <taxon>Tracheophyta</taxon>
        <taxon>Spermatophyta</taxon>
        <taxon>Magnoliopsida</taxon>
        <taxon>eudicotyledons</taxon>
        <taxon>Gunneridae</taxon>
        <taxon>Pentapetalae</taxon>
        <taxon>asterids</taxon>
        <taxon>lamiids</taxon>
        <taxon>Solanales</taxon>
        <taxon>Solanaceae</taxon>
        <taxon>Solanoideae</taxon>
        <taxon>Hyoscyameae</taxon>
        <taxon>Anisodus</taxon>
    </lineage>
</organism>
<evidence type="ECO:0000256" key="1">
    <source>
        <dbReference type="ARBA" id="ARBA00006974"/>
    </source>
</evidence>
<dbReference type="PANTHER" id="PTHR31374">
    <property type="entry name" value="AUXIN-INDUCED PROTEIN-LIKE-RELATED"/>
    <property type="match status" value="1"/>
</dbReference>
<name>A0AAE1RV80_9SOLA</name>
<comment type="similarity">
    <text evidence="1">Belongs to the ARG7 family.</text>
</comment>
<evidence type="ECO:0000313" key="2">
    <source>
        <dbReference type="EMBL" id="KAK4357662.1"/>
    </source>
</evidence>